<dbReference type="AlphaFoldDB" id="A0A238Z357"/>
<sequence>MGRLTFSVTSALTRAVHTIEPHYAWLDQYSASEDPRSPLFEAENSLDTYVNTIYGYYIHPQWDSLDSETLYLKILFVDYELGIGIIEFIGEWNDAIENDIMQLKRNIIDLMTHEGVRKFILIGENVFNFHGSDDSYYEEWFEDVEEGWIAGINFQEHVIREMRQYNIDSYVNFGGQLDELPWRTYPPRKLFEVVDGLLQRRLG</sequence>
<proteinExistence type="predicted"/>
<organism evidence="1 2">
    <name type="scientific">Hymenobacter mucosus</name>
    <dbReference type="NCBI Taxonomy" id="1411120"/>
    <lineage>
        <taxon>Bacteria</taxon>
        <taxon>Pseudomonadati</taxon>
        <taxon>Bacteroidota</taxon>
        <taxon>Cytophagia</taxon>
        <taxon>Cytophagales</taxon>
        <taxon>Hymenobacteraceae</taxon>
        <taxon>Hymenobacter</taxon>
    </lineage>
</organism>
<keyword evidence="2" id="KW-1185">Reference proteome</keyword>
<evidence type="ECO:0000313" key="1">
    <source>
        <dbReference type="EMBL" id="SNR77885.1"/>
    </source>
</evidence>
<reference evidence="2" key="1">
    <citation type="submission" date="2017-06" db="EMBL/GenBank/DDBJ databases">
        <authorList>
            <person name="Varghese N."/>
            <person name="Submissions S."/>
        </authorList>
    </citation>
    <scope>NUCLEOTIDE SEQUENCE [LARGE SCALE GENOMIC DNA]</scope>
    <source>
        <strain evidence="2">DSM 28041</strain>
    </source>
</reference>
<dbReference type="Proteomes" id="UP000198310">
    <property type="component" value="Unassembled WGS sequence"/>
</dbReference>
<gene>
    <name evidence="1" type="ORF">SAMN06269173_106316</name>
</gene>
<accession>A0A238Z357</accession>
<name>A0A238Z357_9BACT</name>
<evidence type="ECO:0000313" key="2">
    <source>
        <dbReference type="Proteomes" id="UP000198310"/>
    </source>
</evidence>
<protein>
    <submittedName>
        <fullName evidence="1">Uncharacterized protein</fullName>
    </submittedName>
</protein>
<dbReference type="EMBL" id="FZNS01000006">
    <property type="protein sequence ID" value="SNR77885.1"/>
    <property type="molecule type" value="Genomic_DNA"/>
</dbReference>